<evidence type="ECO:0000256" key="1">
    <source>
        <dbReference type="ARBA" id="ARBA00008390"/>
    </source>
</evidence>
<dbReference type="PANTHER" id="PTHR11955">
    <property type="entry name" value="FATTY ACID BINDING PROTEIN"/>
    <property type="match status" value="1"/>
</dbReference>
<feature type="domain" description="Cytosolic fatty-acid binding proteins" evidence="3">
    <location>
        <begin position="7"/>
        <end position="24"/>
    </location>
</feature>
<dbReference type="SUPFAM" id="SSF50814">
    <property type="entry name" value="Lipocalins"/>
    <property type="match status" value="2"/>
</dbReference>
<evidence type="ECO:0000256" key="2">
    <source>
        <dbReference type="ARBA" id="ARBA00023121"/>
    </source>
</evidence>
<sequence>MDKFLDKKYKLVRSVNYEQLLTEIGVNVLSRKLAKTLTSTTQLVKKNDDRYALITSTILNIMSKYLEFTPNEEFEERTMSGRKVMNIVKFEDNKMIHKQEDEKPLIIERRFFENEMVSIITYGDIICTCWCESYRHENLDELLQEMNLPGWLRWISKKLNITTQLVKKDKDYYQLRTTALYTTTREFKLDVEEEILTADGGKQRRRKVKNSFHIEGNKLIEKQIGEKSLIIVREYFDDELIVTATMGSTVCRSWFKPVQTK</sequence>
<protein>
    <submittedName>
        <fullName evidence="4">CLUMA_CG015418, isoform A</fullName>
    </submittedName>
</protein>
<dbReference type="Proteomes" id="UP000183832">
    <property type="component" value="Unassembled WGS sequence"/>
</dbReference>
<dbReference type="InterPro" id="IPR012674">
    <property type="entry name" value="Calycin"/>
</dbReference>
<keyword evidence="2" id="KW-0446">Lipid-binding</keyword>
<organism evidence="4 5">
    <name type="scientific">Clunio marinus</name>
    <dbReference type="NCBI Taxonomy" id="568069"/>
    <lineage>
        <taxon>Eukaryota</taxon>
        <taxon>Metazoa</taxon>
        <taxon>Ecdysozoa</taxon>
        <taxon>Arthropoda</taxon>
        <taxon>Hexapoda</taxon>
        <taxon>Insecta</taxon>
        <taxon>Pterygota</taxon>
        <taxon>Neoptera</taxon>
        <taxon>Endopterygota</taxon>
        <taxon>Diptera</taxon>
        <taxon>Nematocera</taxon>
        <taxon>Chironomoidea</taxon>
        <taxon>Chironomidae</taxon>
        <taxon>Clunio</taxon>
    </lineage>
</organism>
<dbReference type="AlphaFoldDB" id="A0A1J1IQ85"/>
<reference evidence="4 5" key="1">
    <citation type="submission" date="2015-04" db="EMBL/GenBank/DDBJ databases">
        <authorList>
            <person name="Syromyatnikov M.Y."/>
            <person name="Popov V.N."/>
        </authorList>
    </citation>
    <scope>NUCLEOTIDE SEQUENCE [LARGE SCALE GENOMIC DNA]</scope>
</reference>
<accession>A0A1J1IQ85</accession>
<gene>
    <name evidence="4" type="ORF">CLUMA_CG015418</name>
</gene>
<evidence type="ECO:0000313" key="5">
    <source>
        <dbReference type="Proteomes" id="UP000183832"/>
    </source>
</evidence>
<dbReference type="OrthoDB" id="354351at2759"/>
<name>A0A1J1IQ85_9DIPT</name>
<dbReference type="GO" id="GO:0008289">
    <property type="term" value="F:lipid binding"/>
    <property type="evidence" value="ECO:0007669"/>
    <property type="project" value="UniProtKB-KW"/>
</dbReference>
<proteinExistence type="inferred from homology"/>
<evidence type="ECO:0000259" key="3">
    <source>
        <dbReference type="PROSITE" id="PS00214"/>
    </source>
</evidence>
<dbReference type="STRING" id="568069.A0A1J1IQ85"/>
<evidence type="ECO:0000313" key="4">
    <source>
        <dbReference type="EMBL" id="CRL02383.1"/>
    </source>
</evidence>
<dbReference type="CDD" id="cd00742">
    <property type="entry name" value="FABP"/>
    <property type="match status" value="1"/>
</dbReference>
<dbReference type="Gene3D" id="2.40.128.20">
    <property type="match status" value="2"/>
</dbReference>
<dbReference type="EMBL" id="CVRI01000057">
    <property type="protein sequence ID" value="CRL02383.1"/>
    <property type="molecule type" value="Genomic_DNA"/>
</dbReference>
<dbReference type="InterPro" id="IPR031259">
    <property type="entry name" value="ILBP"/>
</dbReference>
<keyword evidence="5" id="KW-1185">Reference proteome</keyword>
<dbReference type="InterPro" id="IPR000463">
    <property type="entry name" value="Fatty_acid-bd"/>
</dbReference>
<comment type="similarity">
    <text evidence="1">Belongs to the calycin superfamily. Fatty-acid binding protein (FABP) family.</text>
</comment>
<dbReference type="PRINTS" id="PR00178">
    <property type="entry name" value="FATTYACIDBP"/>
</dbReference>
<dbReference type="PROSITE" id="PS00214">
    <property type="entry name" value="FABP"/>
    <property type="match status" value="1"/>
</dbReference>